<evidence type="ECO:0000313" key="5">
    <source>
        <dbReference type="Proteomes" id="UP000663851"/>
    </source>
</evidence>
<dbReference type="AlphaFoldDB" id="A0A820L1L2"/>
<evidence type="ECO:0000259" key="1">
    <source>
        <dbReference type="Pfam" id="PF10551"/>
    </source>
</evidence>
<dbReference type="Pfam" id="PF10551">
    <property type="entry name" value="MULE"/>
    <property type="match status" value="1"/>
</dbReference>
<sequence>MYPPLPTCQNFVIPDFISKIIDSIPFLLFDQTRDEFGGRLLVFSLRTVKDSKTYPVLFALTSNRKEATYIAIPDVIRTEAQHHGVSFASHMFISDYEQAWTNAVQRKLITTSISECWFHHVQAIYRWIQSNGLSKTYQEH</sequence>
<organism evidence="3 5">
    <name type="scientific">Rotaria socialis</name>
    <dbReference type="NCBI Taxonomy" id="392032"/>
    <lineage>
        <taxon>Eukaryota</taxon>
        <taxon>Metazoa</taxon>
        <taxon>Spiralia</taxon>
        <taxon>Gnathifera</taxon>
        <taxon>Rotifera</taxon>
        <taxon>Eurotatoria</taxon>
        <taxon>Bdelloidea</taxon>
        <taxon>Philodinida</taxon>
        <taxon>Philodinidae</taxon>
        <taxon>Rotaria</taxon>
    </lineage>
</organism>
<dbReference type="InterPro" id="IPR018289">
    <property type="entry name" value="MULE_transposase_dom"/>
</dbReference>
<protein>
    <recommendedName>
        <fullName evidence="1">MULE transposase domain-containing protein</fullName>
    </recommendedName>
</protein>
<evidence type="ECO:0000313" key="4">
    <source>
        <dbReference type="EMBL" id="CAF4462704.1"/>
    </source>
</evidence>
<feature type="domain" description="MULE transposase" evidence="1">
    <location>
        <begin position="37"/>
        <end position="122"/>
    </location>
</feature>
<evidence type="ECO:0000313" key="2">
    <source>
        <dbReference type="EMBL" id="CAF4204718.1"/>
    </source>
</evidence>
<dbReference type="Proteomes" id="UP000663862">
    <property type="component" value="Unassembled WGS sequence"/>
</dbReference>
<evidence type="ECO:0000313" key="3">
    <source>
        <dbReference type="EMBL" id="CAF4348021.1"/>
    </source>
</evidence>
<accession>A0A820L1L2</accession>
<comment type="caution">
    <text evidence="3">The sequence shown here is derived from an EMBL/GenBank/DDBJ whole genome shotgun (WGS) entry which is preliminary data.</text>
</comment>
<proteinExistence type="predicted"/>
<reference evidence="3" key="1">
    <citation type="submission" date="2021-02" db="EMBL/GenBank/DDBJ databases">
        <authorList>
            <person name="Nowell W R."/>
        </authorList>
    </citation>
    <scope>NUCLEOTIDE SEQUENCE</scope>
</reference>
<keyword evidence="6" id="KW-1185">Reference proteome</keyword>
<dbReference type="EMBL" id="CAJOBO010001178">
    <property type="protein sequence ID" value="CAF4348021.1"/>
    <property type="molecule type" value="Genomic_DNA"/>
</dbReference>
<dbReference type="EMBL" id="CAJOBQ010001172">
    <property type="protein sequence ID" value="CAF4462704.1"/>
    <property type="molecule type" value="Genomic_DNA"/>
</dbReference>
<name>A0A820L1L2_9BILA</name>
<dbReference type="Proteomes" id="UP000663873">
    <property type="component" value="Unassembled WGS sequence"/>
</dbReference>
<gene>
    <name evidence="3" type="ORF">HFQ381_LOCUS16549</name>
    <name evidence="4" type="ORF">TSG867_LOCUS17954</name>
    <name evidence="2" type="ORF">UJA718_LOCUS6768</name>
</gene>
<dbReference type="Proteomes" id="UP000663851">
    <property type="component" value="Unassembled WGS sequence"/>
</dbReference>
<evidence type="ECO:0000313" key="6">
    <source>
        <dbReference type="Proteomes" id="UP000663873"/>
    </source>
</evidence>
<dbReference type="EMBL" id="CAJOBP010000649">
    <property type="protein sequence ID" value="CAF4204718.1"/>
    <property type="molecule type" value="Genomic_DNA"/>
</dbReference>